<dbReference type="PROSITE" id="PS50931">
    <property type="entry name" value="HTH_LYSR"/>
    <property type="match status" value="1"/>
</dbReference>
<gene>
    <name evidence="6" type="ORF">Q4481_16050</name>
</gene>
<evidence type="ECO:0000256" key="3">
    <source>
        <dbReference type="ARBA" id="ARBA00023125"/>
    </source>
</evidence>
<dbReference type="CDD" id="cd08432">
    <property type="entry name" value="PBP2_GcdR_TrpI_HvrB_AmpR_like"/>
    <property type="match status" value="1"/>
</dbReference>
<evidence type="ECO:0000313" key="6">
    <source>
        <dbReference type="EMBL" id="MDO6965479.1"/>
    </source>
</evidence>
<evidence type="ECO:0000256" key="2">
    <source>
        <dbReference type="ARBA" id="ARBA00023015"/>
    </source>
</evidence>
<keyword evidence="3" id="KW-0238">DNA-binding</keyword>
<dbReference type="Pfam" id="PF00126">
    <property type="entry name" value="HTH_1"/>
    <property type="match status" value="1"/>
</dbReference>
<dbReference type="EMBL" id="JAUOZU010000012">
    <property type="protein sequence ID" value="MDO6965479.1"/>
    <property type="molecule type" value="Genomic_DNA"/>
</dbReference>
<keyword evidence="2" id="KW-0805">Transcription regulation</keyword>
<organism evidence="6 7">
    <name type="scientific">Rhizobium alvei</name>
    <dbReference type="NCBI Taxonomy" id="1132659"/>
    <lineage>
        <taxon>Bacteria</taxon>
        <taxon>Pseudomonadati</taxon>
        <taxon>Pseudomonadota</taxon>
        <taxon>Alphaproteobacteria</taxon>
        <taxon>Hyphomicrobiales</taxon>
        <taxon>Rhizobiaceae</taxon>
        <taxon>Rhizobium/Agrobacterium group</taxon>
        <taxon>Rhizobium</taxon>
    </lineage>
</organism>
<dbReference type="PANTHER" id="PTHR30537">
    <property type="entry name" value="HTH-TYPE TRANSCRIPTIONAL REGULATOR"/>
    <property type="match status" value="1"/>
</dbReference>
<accession>A0ABT8YP74</accession>
<dbReference type="SUPFAM" id="SSF53850">
    <property type="entry name" value="Periplasmic binding protein-like II"/>
    <property type="match status" value="1"/>
</dbReference>
<protein>
    <submittedName>
        <fullName evidence="6">LysR substrate-binding domain-containing protein</fullName>
    </submittedName>
</protein>
<evidence type="ECO:0000256" key="4">
    <source>
        <dbReference type="ARBA" id="ARBA00023163"/>
    </source>
</evidence>
<reference evidence="6" key="2">
    <citation type="submission" date="2023-07" db="EMBL/GenBank/DDBJ databases">
        <authorList>
            <person name="Shen H."/>
        </authorList>
    </citation>
    <scope>NUCLEOTIDE SEQUENCE</scope>
    <source>
        <strain evidence="6">TNR-22</strain>
    </source>
</reference>
<dbReference type="Gene3D" id="1.10.10.10">
    <property type="entry name" value="Winged helix-like DNA-binding domain superfamily/Winged helix DNA-binding domain"/>
    <property type="match status" value="1"/>
</dbReference>
<evidence type="ECO:0000313" key="7">
    <source>
        <dbReference type="Proteomes" id="UP001174932"/>
    </source>
</evidence>
<comment type="caution">
    <text evidence="6">The sequence shown here is derived from an EMBL/GenBank/DDBJ whole genome shotgun (WGS) entry which is preliminary data.</text>
</comment>
<dbReference type="PRINTS" id="PR00039">
    <property type="entry name" value="HTHLYSR"/>
</dbReference>
<evidence type="ECO:0000259" key="5">
    <source>
        <dbReference type="PROSITE" id="PS50931"/>
    </source>
</evidence>
<dbReference type="InterPro" id="IPR005119">
    <property type="entry name" value="LysR_subst-bd"/>
</dbReference>
<dbReference type="SUPFAM" id="SSF46785">
    <property type="entry name" value="Winged helix' DNA-binding domain"/>
    <property type="match status" value="1"/>
</dbReference>
<comment type="similarity">
    <text evidence="1">Belongs to the LysR transcriptional regulatory family.</text>
</comment>
<keyword evidence="7" id="KW-1185">Reference proteome</keyword>
<reference evidence="6" key="1">
    <citation type="journal article" date="2015" name="Int. J. Syst. Evol. Microbiol.">
        <title>Rhizobium alvei sp. nov., isolated from a freshwater river.</title>
        <authorList>
            <person name="Sheu S.Y."/>
            <person name="Huang H.W."/>
            <person name="Young C.C."/>
            <person name="Chen W.M."/>
        </authorList>
    </citation>
    <scope>NUCLEOTIDE SEQUENCE</scope>
    <source>
        <strain evidence="6">TNR-22</strain>
    </source>
</reference>
<dbReference type="Gene3D" id="3.40.190.10">
    <property type="entry name" value="Periplasmic binding protein-like II"/>
    <property type="match status" value="2"/>
</dbReference>
<proteinExistence type="inferred from homology"/>
<dbReference type="Proteomes" id="UP001174932">
    <property type="component" value="Unassembled WGS sequence"/>
</dbReference>
<dbReference type="InterPro" id="IPR036388">
    <property type="entry name" value="WH-like_DNA-bd_sf"/>
</dbReference>
<keyword evidence="4" id="KW-0804">Transcription</keyword>
<dbReference type="InterPro" id="IPR036390">
    <property type="entry name" value="WH_DNA-bd_sf"/>
</dbReference>
<dbReference type="Pfam" id="PF03466">
    <property type="entry name" value="LysR_substrate"/>
    <property type="match status" value="1"/>
</dbReference>
<dbReference type="InterPro" id="IPR000847">
    <property type="entry name" value="LysR_HTH_N"/>
</dbReference>
<name>A0ABT8YP74_9HYPH</name>
<evidence type="ECO:0000256" key="1">
    <source>
        <dbReference type="ARBA" id="ARBA00009437"/>
    </source>
</evidence>
<feature type="domain" description="HTH lysR-type" evidence="5">
    <location>
        <begin position="6"/>
        <end position="63"/>
    </location>
</feature>
<dbReference type="InterPro" id="IPR058163">
    <property type="entry name" value="LysR-type_TF_proteobact-type"/>
</dbReference>
<dbReference type="PANTHER" id="PTHR30537:SF26">
    <property type="entry name" value="GLYCINE CLEAVAGE SYSTEM TRANSCRIPTIONAL ACTIVATOR"/>
    <property type="match status" value="1"/>
</dbReference>
<sequence>MKRARLPLTALRAFESAGRLGGFSRAAEELHVSQAAISRQIRELEGLIGQPLFTRIHRGVVLTEKGRALLSEVTQSFDRIDAALSDAGAQLSGSVKVSAEPTFAALWLAPHIQEFRHSRPEIEVEIDADPRLVEFRGGALDLAIRHSRGPTSWPRVEAMPLLDTQCRPVMSPAFLAHRRLALPGDLVKAPLLHEENRSGWSDWFRSIGVEPPTEKGTVFADGGMALSASLRGHGAALFDPRLIDGELASGALVAPFAAEVNCGAYFLIARSFEALSPPARAFVDWISAAFTAS</sequence>